<dbReference type="InterPro" id="IPR032675">
    <property type="entry name" value="LRR_dom_sf"/>
</dbReference>
<dbReference type="Pfam" id="PF13306">
    <property type="entry name" value="LRR_5"/>
    <property type="match status" value="1"/>
</dbReference>
<feature type="chain" id="PRO_5047076230" evidence="1">
    <location>
        <begin position="24"/>
        <end position="213"/>
    </location>
</feature>
<organism evidence="2 3">
    <name type="scientific">Mycoplasma iguanae</name>
    <dbReference type="NCBI Taxonomy" id="292461"/>
    <lineage>
        <taxon>Bacteria</taxon>
        <taxon>Bacillati</taxon>
        <taxon>Mycoplasmatota</taxon>
        <taxon>Mollicutes</taxon>
        <taxon>Mycoplasmataceae</taxon>
        <taxon>Mycoplasma</taxon>
    </lineage>
</organism>
<evidence type="ECO:0000313" key="2">
    <source>
        <dbReference type="EMBL" id="UVD81586.1"/>
    </source>
</evidence>
<dbReference type="Proteomes" id="UP001059252">
    <property type="component" value="Chromosome"/>
</dbReference>
<keyword evidence="3" id="KW-1185">Reference proteome</keyword>
<proteinExistence type="predicted"/>
<dbReference type="InterPro" id="IPR026906">
    <property type="entry name" value="LRR_5"/>
</dbReference>
<dbReference type="RefSeq" id="WP_258210760.1">
    <property type="nucleotide sequence ID" value="NZ_CP102734.1"/>
</dbReference>
<evidence type="ECO:0000256" key="1">
    <source>
        <dbReference type="SAM" id="SignalP"/>
    </source>
</evidence>
<gene>
    <name evidence="2" type="ORF">NV226_02565</name>
</gene>
<sequence>MKKTRLIKLFSAIGVVTTPIVVAVSCSGNEEFFKNSLTEETKSQWMKDIDLEKRTFTLDLSSFTQLKSIRVTKVNLAAFPFTHVVKTGEGDNAESTIYLLSVNKIIFPSNLEEIGPRTFHGGALETHITELVFAPDSKLKTIGEFAFLNQKIKSLTLPNSVENIGKQSFAFNEIETLVYNPTKGTIAEEAFWGNKIANKPTFSSEVKQGKNIF</sequence>
<dbReference type="PROSITE" id="PS51257">
    <property type="entry name" value="PROKAR_LIPOPROTEIN"/>
    <property type="match status" value="1"/>
</dbReference>
<accession>A0ABY5R8H9</accession>
<reference evidence="2" key="1">
    <citation type="submission" date="2022-08" db="EMBL/GenBank/DDBJ databases">
        <title>Complete genome of Mycoplasma iguanae type strain 2327.</title>
        <authorList>
            <person name="Spergser J."/>
        </authorList>
    </citation>
    <scope>NUCLEOTIDE SEQUENCE</scope>
    <source>
        <strain evidence="2">2327</strain>
    </source>
</reference>
<keyword evidence="1" id="KW-0732">Signal</keyword>
<feature type="signal peptide" evidence="1">
    <location>
        <begin position="1"/>
        <end position="23"/>
    </location>
</feature>
<protein>
    <submittedName>
        <fullName evidence="2">Leucine-rich repeat domain-containing protein</fullName>
    </submittedName>
</protein>
<dbReference type="Gene3D" id="3.80.10.10">
    <property type="entry name" value="Ribonuclease Inhibitor"/>
    <property type="match status" value="1"/>
</dbReference>
<dbReference type="EMBL" id="CP102734">
    <property type="protein sequence ID" value="UVD81586.1"/>
    <property type="molecule type" value="Genomic_DNA"/>
</dbReference>
<evidence type="ECO:0000313" key="3">
    <source>
        <dbReference type="Proteomes" id="UP001059252"/>
    </source>
</evidence>
<name>A0ABY5R8H9_9MOLU</name>